<evidence type="ECO:0000313" key="2">
    <source>
        <dbReference type="WBParaSite" id="PS1159_v2.g23034.t1"/>
    </source>
</evidence>
<sequence>RLQSKLATEQNRLRDAKSTIQYWRKREGNQQSWNEICAHALLLLSEIRIDTYRELITRVNAFHHLKHGPPPTAISARSVYTIYRMDINLSRDYYLKNTADDPNYVFILVGSTSEKTVASQLVEVSDTSLMRSRRFHIDEEMVFKNLPINFRIFLKLYVMKIEQRSRTPKALAKKMAASLFSKFTPPVPNHNTSIGSRNDEDVTTGFELAGSFIFSRSSIGHFTAFFDNPIYPLDGSAEVNSKVSALPEELATEVKGIWKFFSETEVISYYIEKKDGILNCFEIPDEQNQLEGPKFTIDLSTICNTQIEPGNPLSAEHQFIFSFEVVVFPRGSDESSQKNYVVGVETEEELFKWINTINAGLQIIRGKQ</sequence>
<organism evidence="1 2">
    <name type="scientific">Panagrolaimus sp. PS1159</name>
    <dbReference type="NCBI Taxonomy" id="55785"/>
    <lineage>
        <taxon>Eukaryota</taxon>
        <taxon>Metazoa</taxon>
        <taxon>Ecdysozoa</taxon>
        <taxon>Nematoda</taxon>
        <taxon>Chromadorea</taxon>
        <taxon>Rhabditida</taxon>
        <taxon>Tylenchina</taxon>
        <taxon>Panagrolaimomorpha</taxon>
        <taxon>Panagrolaimoidea</taxon>
        <taxon>Panagrolaimidae</taxon>
        <taxon>Panagrolaimus</taxon>
    </lineage>
</organism>
<name>A0AC35G323_9BILA</name>
<protein>
    <submittedName>
        <fullName evidence="2">Anillin homology domain-containing protein</fullName>
    </submittedName>
</protein>
<proteinExistence type="predicted"/>
<dbReference type="WBParaSite" id="PS1159_v2.g23034.t1">
    <property type="protein sequence ID" value="PS1159_v2.g23034.t1"/>
    <property type="gene ID" value="PS1159_v2.g23034"/>
</dbReference>
<reference evidence="2" key="1">
    <citation type="submission" date="2022-11" db="UniProtKB">
        <authorList>
            <consortium name="WormBaseParasite"/>
        </authorList>
    </citation>
    <scope>IDENTIFICATION</scope>
</reference>
<accession>A0AC35G323</accession>
<evidence type="ECO:0000313" key="1">
    <source>
        <dbReference type="Proteomes" id="UP000887580"/>
    </source>
</evidence>
<dbReference type="Proteomes" id="UP000887580">
    <property type="component" value="Unplaced"/>
</dbReference>